<evidence type="ECO:0000256" key="1">
    <source>
        <dbReference type="ARBA" id="ARBA00022478"/>
    </source>
</evidence>
<reference evidence="9 10" key="1">
    <citation type="submission" date="2016-11" db="EMBL/GenBank/DDBJ databases">
        <authorList>
            <person name="Jaros S."/>
            <person name="Januszkiewicz K."/>
            <person name="Wedrychowicz H."/>
        </authorList>
    </citation>
    <scope>NUCLEOTIDE SEQUENCE [LARGE SCALE GENOMIC DNA]</scope>
    <source>
        <strain evidence="9 10">DSM 14214</strain>
    </source>
</reference>
<feature type="compositionally biased region" description="Low complexity" evidence="7">
    <location>
        <begin position="528"/>
        <end position="538"/>
    </location>
</feature>
<dbReference type="EMBL" id="FRAH01000095">
    <property type="protein sequence ID" value="SHL34129.1"/>
    <property type="molecule type" value="Genomic_DNA"/>
</dbReference>
<dbReference type="GO" id="GO:0006269">
    <property type="term" value="P:DNA replication, synthesis of primer"/>
    <property type="evidence" value="ECO:0007669"/>
    <property type="project" value="UniProtKB-KW"/>
</dbReference>
<evidence type="ECO:0000313" key="9">
    <source>
        <dbReference type="EMBL" id="SHL34129.1"/>
    </source>
</evidence>
<keyword evidence="2" id="KW-0639">Primosome</keyword>
<dbReference type="GO" id="GO:1990077">
    <property type="term" value="C:primosome complex"/>
    <property type="evidence" value="ECO:0007669"/>
    <property type="project" value="UniProtKB-KW"/>
</dbReference>
<evidence type="ECO:0000256" key="6">
    <source>
        <dbReference type="ARBA" id="ARBA00023163"/>
    </source>
</evidence>
<dbReference type="GO" id="GO:0003677">
    <property type="term" value="F:DNA binding"/>
    <property type="evidence" value="ECO:0007669"/>
    <property type="project" value="InterPro"/>
</dbReference>
<dbReference type="GO" id="GO:0016779">
    <property type="term" value="F:nucleotidyltransferase activity"/>
    <property type="evidence" value="ECO:0007669"/>
    <property type="project" value="UniProtKB-KW"/>
</dbReference>
<evidence type="ECO:0000256" key="3">
    <source>
        <dbReference type="ARBA" id="ARBA00022679"/>
    </source>
</evidence>
<feature type="domain" description="Toprim" evidence="8">
    <location>
        <begin position="221"/>
        <end position="308"/>
    </location>
</feature>
<dbReference type="PROSITE" id="PS50880">
    <property type="entry name" value="TOPRIM"/>
    <property type="match status" value="1"/>
</dbReference>
<protein>
    <recommendedName>
        <fullName evidence="8">Toprim domain-containing protein</fullName>
    </recommendedName>
</protein>
<dbReference type="Gene3D" id="3.40.1360.10">
    <property type="match status" value="1"/>
</dbReference>
<name>A0A1M6ZUQ2_9FIRM</name>
<organism evidence="9 10">
    <name type="scientific">Anaerotignum lactatifermentans DSM 14214</name>
    <dbReference type="NCBI Taxonomy" id="1121323"/>
    <lineage>
        <taxon>Bacteria</taxon>
        <taxon>Bacillati</taxon>
        <taxon>Bacillota</taxon>
        <taxon>Clostridia</taxon>
        <taxon>Lachnospirales</taxon>
        <taxon>Anaerotignaceae</taxon>
        <taxon>Anaerotignum</taxon>
    </lineage>
</organism>
<feature type="compositionally biased region" description="Polar residues" evidence="7">
    <location>
        <begin position="105"/>
        <end position="119"/>
    </location>
</feature>
<keyword evidence="6" id="KW-0804">Transcription</keyword>
<evidence type="ECO:0000256" key="2">
    <source>
        <dbReference type="ARBA" id="ARBA00022515"/>
    </source>
</evidence>
<sequence length="538" mass="63024">MTLYTQEQIDKANQTNLEEFLQQKGERLKKTGSESVLIYKDSTGEHDSISVRRNRWYDHKNMRGGYPLKFMQEFYGMNFRTAMKELLHGEEPELGRKKNNENEKNVSQSEKTAALENQEQISCPSEKSEFILPEKDSNMKRLFAYLLKTRFISKDVVKSFVEQKILYQEKEHGNVVFVGTDKDGVPKSACKKSTAEQTKSFRMTIAGSDCRYGFCWRGESSKLYVFEAAIDLMSFITLRNDEWKTDSFLALDGLSPKPLLQFLEDQKNIHEIFLCLDYDAAGIEACDKLKDILIKKEYDGEKIKREYPLYKDWNEQLKAEHGVEAILPQSHPKKTAYHAAVRKLGILNANTESPYMKWRKQEYEKSGIHFYLEQIKRYFKQAEKLVKKKEADTKPLLASLLRMADLSVCLMCEVKENDNLPEQTRYQTTIQKLEKAYKPYLDKAKMDRRIQEMKEEMERLKTIEVQEQPSLFVWAKNMADMAMRAIIYVETEYLQELERRNTFATQKVEEHRAASYSKNLEQEEPEGQQEQMELMMGG</sequence>
<dbReference type="RefSeq" id="WP_072853568.1">
    <property type="nucleotide sequence ID" value="NZ_FRAH01000095.1"/>
</dbReference>
<dbReference type="InterPro" id="IPR036977">
    <property type="entry name" value="DNA_primase_Znf_CHC2"/>
</dbReference>
<dbReference type="AlphaFoldDB" id="A0A1M6ZUQ2"/>
<keyword evidence="5" id="KW-0235">DNA replication</keyword>
<dbReference type="Pfam" id="PF13154">
    <property type="entry name" value="DUF3991"/>
    <property type="match status" value="1"/>
</dbReference>
<proteinExistence type="predicted"/>
<evidence type="ECO:0000313" key="10">
    <source>
        <dbReference type="Proteomes" id="UP000183975"/>
    </source>
</evidence>
<dbReference type="SUPFAM" id="SSF57783">
    <property type="entry name" value="Zinc beta-ribbon"/>
    <property type="match status" value="1"/>
</dbReference>
<feature type="compositionally biased region" description="Basic and acidic residues" evidence="7">
    <location>
        <begin position="91"/>
        <end position="104"/>
    </location>
</feature>
<evidence type="ECO:0000256" key="5">
    <source>
        <dbReference type="ARBA" id="ARBA00022705"/>
    </source>
</evidence>
<dbReference type="GO" id="GO:0000428">
    <property type="term" value="C:DNA-directed RNA polymerase complex"/>
    <property type="evidence" value="ECO:0007669"/>
    <property type="project" value="UniProtKB-KW"/>
</dbReference>
<keyword evidence="1" id="KW-0240">DNA-directed RNA polymerase</keyword>
<evidence type="ECO:0000259" key="8">
    <source>
        <dbReference type="PROSITE" id="PS50880"/>
    </source>
</evidence>
<dbReference type="InterPro" id="IPR006171">
    <property type="entry name" value="TOPRIM_dom"/>
</dbReference>
<dbReference type="Gene3D" id="3.90.580.10">
    <property type="entry name" value="Zinc finger, CHC2-type domain"/>
    <property type="match status" value="1"/>
</dbReference>
<dbReference type="InterPro" id="IPR025054">
    <property type="entry name" value="DUF3991"/>
</dbReference>
<dbReference type="SUPFAM" id="SSF56731">
    <property type="entry name" value="DNA primase core"/>
    <property type="match status" value="1"/>
</dbReference>
<accession>A0A1M6ZUQ2</accession>
<evidence type="ECO:0000256" key="4">
    <source>
        <dbReference type="ARBA" id="ARBA00022695"/>
    </source>
</evidence>
<dbReference type="GO" id="GO:0008270">
    <property type="term" value="F:zinc ion binding"/>
    <property type="evidence" value="ECO:0007669"/>
    <property type="project" value="InterPro"/>
</dbReference>
<keyword evidence="4" id="KW-0548">Nucleotidyltransferase</keyword>
<dbReference type="Pfam" id="PF13155">
    <property type="entry name" value="Toprim_2"/>
    <property type="match status" value="1"/>
</dbReference>
<evidence type="ECO:0000256" key="7">
    <source>
        <dbReference type="SAM" id="MobiDB-lite"/>
    </source>
</evidence>
<gene>
    <name evidence="9" type="ORF">SAMN02745138_03282</name>
</gene>
<feature type="region of interest" description="Disordered" evidence="7">
    <location>
        <begin position="91"/>
        <end position="119"/>
    </location>
</feature>
<dbReference type="OrthoDB" id="9802530at2"/>
<keyword evidence="10" id="KW-1185">Reference proteome</keyword>
<feature type="region of interest" description="Disordered" evidence="7">
    <location>
        <begin position="514"/>
        <end position="538"/>
    </location>
</feature>
<keyword evidence="3" id="KW-0808">Transferase</keyword>
<dbReference type="Proteomes" id="UP000183975">
    <property type="component" value="Unassembled WGS sequence"/>
</dbReference>